<name>A0A1I5CKG0_PSUAM</name>
<evidence type="ECO:0000313" key="2">
    <source>
        <dbReference type="Proteomes" id="UP000199614"/>
    </source>
</evidence>
<dbReference type="OrthoDB" id="5193319at2"/>
<reference evidence="1 2" key="1">
    <citation type="submission" date="2016-10" db="EMBL/GenBank/DDBJ databases">
        <authorList>
            <person name="de Groot N.N."/>
        </authorList>
    </citation>
    <scope>NUCLEOTIDE SEQUENCE [LARGE SCALE GENOMIC DNA]</scope>
    <source>
        <strain evidence="1 2">CGMCC 4.1877</strain>
    </source>
</reference>
<dbReference type="AlphaFoldDB" id="A0A1I5CKG0"/>
<dbReference type="EMBL" id="FOUY01000023">
    <property type="protein sequence ID" value="SFN87387.1"/>
    <property type="molecule type" value="Genomic_DNA"/>
</dbReference>
<organism evidence="1 2">
    <name type="scientific">Pseudonocardia ammonioxydans</name>
    <dbReference type="NCBI Taxonomy" id="260086"/>
    <lineage>
        <taxon>Bacteria</taxon>
        <taxon>Bacillati</taxon>
        <taxon>Actinomycetota</taxon>
        <taxon>Actinomycetes</taxon>
        <taxon>Pseudonocardiales</taxon>
        <taxon>Pseudonocardiaceae</taxon>
        <taxon>Pseudonocardia</taxon>
    </lineage>
</organism>
<gene>
    <name evidence="1" type="ORF">SAMN05216207_102350</name>
</gene>
<evidence type="ECO:0000313" key="1">
    <source>
        <dbReference type="EMBL" id="SFN87387.1"/>
    </source>
</evidence>
<keyword evidence="2" id="KW-1185">Reference proteome</keyword>
<proteinExistence type="predicted"/>
<dbReference type="Proteomes" id="UP000199614">
    <property type="component" value="Unassembled WGS sequence"/>
</dbReference>
<protein>
    <submittedName>
        <fullName evidence="1">Uncharacterized protein</fullName>
    </submittedName>
</protein>
<dbReference type="RefSeq" id="WP_093347512.1">
    <property type="nucleotide sequence ID" value="NZ_FOUY01000023.1"/>
</dbReference>
<accession>A0A1I5CKG0</accession>
<sequence>MSVTPDTPAVTVPATAIPAPRVATHDLPPATPPTAVDLCVCGHERDAHKHYRPGTDCGACGNTCRAFHARSGRTTGRSARHAARLTARLFRRS</sequence>